<protein>
    <submittedName>
        <fullName evidence="3">Uncharacterized protein</fullName>
    </submittedName>
</protein>
<feature type="region of interest" description="Disordered" evidence="1">
    <location>
        <begin position="1"/>
        <end position="43"/>
    </location>
</feature>
<reference evidence="4" key="1">
    <citation type="journal article" date="2019" name="Int. J. Syst. Evol. Microbiol.">
        <title>The Global Catalogue of Microorganisms (GCM) 10K type strain sequencing project: providing services to taxonomists for standard genome sequencing and annotation.</title>
        <authorList>
            <consortium name="The Broad Institute Genomics Platform"/>
            <consortium name="The Broad Institute Genome Sequencing Center for Infectious Disease"/>
            <person name="Wu L."/>
            <person name="Ma J."/>
        </authorList>
    </citation>
    <scope>NUCLEOTIDE SEQUENCE [LARGE SCALE GENOMIC DNA]</scope>
    <source>
        <strain evidence="4">JCM 3272</strain>
    </source>
</reference>
<evidence type="ECO:0000256" key="2">
    <source>
        <dbReference type="SAM" id="Phobius"/>
    </source>
</evidence>
<keyword evidence="2" id="KW-0812">Transmembrane</keyword>
<feature type="compositionally biased region" description="Pro residues" evidence="1">
    <location>
        <begin position="24"/>
        <end position="42"/>
    </location>
</feature>
<dbReference type="Proteomes" id="UP001501444">
    <property type="component" value="Unassembled WGS sequence"/>
</dbReference>
<evidence type="ECO:0000313" key="4">
    <source>
        <dbReference type="Proteomes" id="UP001501444"/>
    </source>
</evidence>
<keyword evidence="2" id="KW-1133">Transmembrane helix</keyword>
<evidence type="ECO:0000256" key="1">
    <source>
        <dbReference type="SAM" id="MobiDB-lite"/>
    </source>
</evidence>
<dbReference type="RefSeq" id="WP_344610359.1">
    <property type="nucleotide sequence ID" value="NZ_BAAARV010000004.1"/>
</dbReference>
<proteinExistence type="predicted"/>
<organism evidence="3 4">
    <name type="scientific">Dactylosporangium salmoneum</name>
    <dbReference type="NCBI Taxonomy" id="53361"/>
    <lineage>
        <taxon>Bacteria</taxon>
        <taxon>Bacillati</taxon>
        <taxon>Actinomycetota</taxon>
        <taxon>Actinomycetes</taxon>
        <taxon>Micromonosporales</taxon>
        <taxon>Micromonosporaceae</taxon>
        <taxon>Dactylosporangium</taxon>
    </lineage>
</organism>
<sequence>MPQQPEAWDPYGVPSAPPYQQRPYSPPQPPAYPRPVPPPPPQQIVIVTPTTPPPRGSKAAATAGWVIALWILSPIIFVALLCVTFVLIGGVTAILPTKAVPTVSAPATP</sequence>
<evidence type="ECO:0000313" key="3">
    <source>
        <dbReference type="EMBL" id="GAA2327466.1"/>
    </source>
</evidence>
<keyword evidence="2" id="KW-0472">Membrane</keyword>
<comment type="caution">
    <text evidence="3">The sequence shown here is derived from an EMBL/GenBank/DDBJ whole genome shotgun (WGS) entry which is preliminary data.</text>
</comment>
<gene>
    <name evidence="3" type="ORF">GCM10010170_003200</name>
</gene>
<name>A0ABP5S9V5_9ACTN</name>
<keyword evidence="4" id="KW-1185">Reference proteome</keyword>
<feature type="transmembrane region" description="Helical" evidence="2">
    <location>
        <begin position="63"/>
        <end position="88"/>
    </location>
</feature>
<dbReference type="EMBL" id="BAAARV010000004">
    <property type="protein sequence ID" value="GAA2327466.1"/>
    <property type="molecule type" value="Genomic_DNA"/>
</dbReference>
<accession>A0ABP5S9V5</accession>